<keyword evidence="4" id="KW-1185">Reference proteome</keyword>
<dbReference type="Proteomes" id="UP000008022">
    <property type="component" value="Unassembled WGS sequence"/>
</dbReference>
<evidence type="ECO:0000256" key="1">
    <source>
        <dbReference type="SAM" id="MobiDB-lite"/>
    </source>
</evidence>
<dbReference type="EnsemblPlants" id="ORUFI04G10140.1">
    <property type="protein sequence ID" value="ORUFI04G10140.1"/>
    <property type="gene ID" value="ORUFI04G10140"/>
</dbReference>
<protein>
    <recommendedName>
        <fullName evidence="2">Inhibitor I9 domain-containing protein</fullName>
    </recommendedName>
</protein>
<reference evidence="3" key="2">
    <citation type="submission" date="2015-06" db="UniProtKB">
        <authorList>
            <consortium name="EnsemblPlants"/>
        </authorList>
    </citation>
    <scope>IDENTIFICATION</scope>
</reference>
<sequence length="107" mass="11960">MLEAEVPEAAFVEPPPLGHGDGEDNHRRWHESFQPLSEFAGSDDEPRLVHSYTEVVSGFATRLTDGELDAVSKKHPGTSETWTMVNRCELDETYSEPKKSGIFDITI</sequence>
<dbReference type="Gene3D" id="3.30.70.80">
    <property type="entry name" value="Peptidase S8 propeptide/proteinase inhibitor I9"/>
    <property type="match status" value="1"/>
</dbReference>
<feature type="region of interest" description="Disordered" evidence="1">
    <location>
        <begin position="1"/>
        <end position="27"/>
    </location>
</feature>
<organism evidence="3 4">
    <name type="scientific">Oryza rufipogon</name>
    <name type="common">Brownbeard rice</name>
    <name type="synonym">Asian wild rice</name>
    <dbReference type="NCBI Taxonomy" id="4529"/>
    <lineage>
        <taxon>Eukaryota</taxon>
        <taxon>Viridiplantae</taxon>
        <taxon>Streptophyta</taxon>
        <taxon>Embryophyta</taxon>
        <taxon>Tracheophyta</taxon>
        <taxon>Spermatophyta</taxon>
        <taxon>Magnoliopsida</taxon>
        <taxon>Liliopsida</taxon>
        <taxon>Poales</taxon>
        <taxon>Poaceae</taxon>
        <taxon>BOP clade</taxon>
        <taxon>Oryzoideae</taxon>
        <taxon>Oryzeae</taxon>
        <taxon>Oryzinae</taxon>
        <taxon>Oryza</taxon>
    </lineage>
</organism>
<dbReference type="AlphaFoldDB" id="A0A0E0P7U2"/>
<reference evidence="4" key="1">
    <citation type="submission" date="2013-06" db="EMBL/GenBank/DDBJ databases">
        <authorList>
            <person name="Zhao Q."/>
        </authorList>
    </citation>
    <scope>NUCLEOTIDE SEQUENCE</scope>
    <source>
        <strain evidence="4">cv. W1943</strain>
    </source>
</reference>
<evidence type="ECO:0000259" key="2">
    <source>
        <dbReference type="Pfam" id="PF05922"/>
    </source>
</evidence>
<name>A0A0E0P7U2_ORYRU</name>
<dbReference type="STRING" id="4529.A0A0E0P7U2"/>
<feature type="domain" description="Inhibitor I9" evidence="2">
    <location>
        <begin position="22"/>
        <end position="74"/>
    </location>
</feature>
<feature type="compositionally biased region" description="Low complexity" evidence="1">
    <location>
        <begin position="1"/>
        <end position="12"/>
    </location>
</feature>
<accession>A0A0E0P7U2</accession>
<dbReference type="Gramene" id="ORUFI04G10140.1">
    <property type="protein sequence ID" value="ORUFI04G10140.1"/>
    <property type="gene ID" value="ORUFI04G10140"/>
</dbReference>
<evidence type="ECO:0000313" key="3">
    <source>
        <dbReference type="EnsemblPlants" id="ORUFI04G10140.1"/>
    </source>
</evidence>
<dbReference type="InterPro" id="IPR037045">
    <property type="entry name" value="S8pro/Inhibitor_I9_sf"/>
</dbReference>
<dbReference type="InterPro" id="IPR010259">
    <property type="entry name" value="S8pro/Inhibitor_I9"/>
</dbReference>
<dbReference type="HOGENOM" id="CLU_2214284_0_0_1"/>
<dbReference type="Pfam" id="PF05922">
    <property type="entry name" value="Inhibitor_I9"/>
    <property type="match status" value="1"/>
</dbReference>
<proteinExistence type="predicted"/>
<evidence type="ECO:0000313" key="4">
    <source>
        <dbReference type="Proteomes" id="UP000008022"/>
    </source>
</evidence>